<evidence type="ECO:0000313" key="4">
    <source>
        <dbReference type="Proteomes" id="UP000054408"/>
    </source>
</evidence>
<dbReference type="GeneID" id="25560510"/>
<gene>
    <name evidence="3" type="ORF">AMSG_00719</name>
</gene>
<feature type="coiled-coil region" evidence="1">
    <location>
        <begin position="166"/>
        <end position="306"/>
    </location>
</feature>
<dbReference type="RefSeq" id="XP_013762448.1">
    <property type="nucleotide sequence ID" value="XM_013906994.1"/>
</dbReference>
<dbReference type="EMBL" id="GL349435">
    <property type="protein sequence ID" value="KNC50558.1"/>
    <property type="molecule type" value="Genomic_DNA"/>
</dbReference>
<dbReference type="Proteomes" id="UP000054408">
    <property type="component" value="Unassembled WGS sequence"/>
</dbReference>
<feature type="compositionally biased region" description="Low complexity" evidence="2">
    <location>
        <begin position="836"/>
        <end position="865"/>
    </location>
</feature>
<dbReference type="PANTHER" id="PTHR23159">
    <property type="entry name" value="CENTROSOMAL PROTEIN 2"/>
    <property type="match status" value="1"/>
</dbReference>
<evidence type="ECO:0000313" key="3">
    <source>
        <dbReference type="EMBL" id="KNC50558.1"/>
    </source>
</evidence>
<dbReference type="PANTHER" id="PTHR23159:SF31">
    <property type="entry name" value="CENTROSOME-ASSOCIATED PROTEIN CEP250 ISOFORM X1"/>
    <property type="match status" value="1"/>
</dbReference>
<reference evidence="3 4" key="1">
    <citation type="submission" date="2010-05" db="EMBL/GenBank/DDBJ databases">
        <title>The Genome Sequence of Thecamonas trahens ATCC 50062.</title>
        <authorList>
            <consortium name="The Broad Institute Genome Sequencing Platform"/>
            <person name="Russ C."/>
            <person name="Cuomo C."/>
            <person name="Shea T."/>
            <person name="Young S.K."/>
            <person name="Zeng Q."/>
            <person name="Koehrsen M."/>
            <person name="Haas B."/>
            <person name="Borodovsky M."/>
            <person name="Guigo R."/>
            <person name="Alvarado L."/>
            <person name="Berlin A."/>
            <person name="Bochicchio J."/>
            <person name="Borenstein D."/>
            <person name="Chapman S."/>
            <person name="Chen Z."/>
            <person name="Freedman E."/>
            <person name="Gellesch M."/>
            <person name="Goldberg J."/>
            <person name="Griggs A."/>
            <person name="Gujja S."/>
            <person name="Heilman E."/>
            <person name="Heiman D."/>
            <person name="Hepburn T."/>
            <person name="Howarth C."/>
            <person name="Jen D."/>
            <person name="Larson L."/>
            <person name="Mehta T."/>
            <person name="Park D."/>
            <person name="Pearson M."/>
            <person name="Roberts A."/>
            <person name="Saif S."/>
            <person name="Shenoy N."/>
            <person name="Sisk P."/>
            <person name="Stolte C."/>
            <person name="Sykes S."/>
            <person name="Thomson T."/>
            <person name="Walk T."/>
            <person name="White J."/>
            <person name="Yandava C."/>
            <person name="Burger G."/>
            <person name="Gray M.W."/>
            <person name="Holland P.W.H."/>
            <person name="King N."/>
            <person name="Lang F.B.F."/>
            <person name="Roger A.J."/>
            <person name="Ruiz-Trillo I."/>
            <person name="Lander E."/>
            <person name="Nusbaum C."/>
        </authorList>
    </citation>
    <scope>NUCLEOTIDE SEQUENCE [LARGE SCALE GENOMIC DNA]</scope>
    <source>
        <strain evidence="3 4">ATCC 50062</strain>
    </source>
</reference>
<evidence type="ECO:0000256" key="1">
    <source>
        <dbReference type="SAM" id="Coils"/>
    </source>
</evidence>
<feature type="compositionally biased region" description="Polar residues" evidence="2">
    <location>
        <begin position="45"/>
        <end position="61"/>
    </location>
</feature>
<sequence length="903" mass="99000">MSSEDVDVHQLLSDIQSLRRKLASSPYKTPAGSMPGSPVPLSRSLRMSSIGSGPQLASSTSGQVEALRAELSASESVHSQQIAALQSKMDQLSRSVSARPSPAPVAAPMRMAASAAPVRTVPSTTVAPAAATYIRENTEYTRSLQAQHLKLESETRKLELLVFDQNLEIQKLRNELELKNNALKETRKELTSAQAAMSSHMASGESRNRAAKAELAAMTKSLETARHDREALEDEVRTLQTALGRWEAETQRIMDQNKQLSEATVQLSDNILVEKEAELSKLRSENAKLREAAAAAEAESAGLSEANELLKSALAKTQNSMSEAHSASASTRATMASLREQLEESKVLLVHAENEKASLLDELREKSLAHAEAVRERTRIRNSLASTEADMHSMSMQVEALREQVLTAQMEDSSTGKTKDEAIFELRGELASAQAAMVQLESEYAGELSQAVQRASELEAELADAVAAKTAHEQTLARYEEELTVVESQVQGLEAEVRAAHERETAALASKDDVIRAKDAAHAKVVEQFKASAAELEASLAEARAANDEFKAEILQSAEVIRDRDAQMEELRAIIHAKDAEVADRLNTERAINQEFMLVKETLLVQERDNDALRDALQQAQQLESSLRNEIELRKNELRDALDHVEAMHATVEAREADVRALKEVNAKAQQVIAGMEQATAFKDSTSDSMHSQLTAAMAEINALTTERQSMAASLAEANDKVAATGAQASRAKQEGDSLRLQIDFLERENAMLKDDLNALQNSYEGVQGEMRRLLDQVKLMDLQMKSRLERERRDEESARMLDGNTSRDDLVAKESSVTQLAHQLRSQLAELMNDSAASVAGSPPRASPRRASPPRASPLASPEARQLRAISASVESKEAQVLALQRELESTRRLMAERARRN</sequence>
<feature type="coiled-coil region" evidence="1">
    <location>
        <begin position="603"/>
        <end position="777"/>
    </location>
</feature>
<accession>A0A0L0DGV1</accession>
<feature type="region of interest" description="Disordered" evidence="2">
    <location>
        <begin position="789"/>
        <end position="815"/>
    </location>
</feature>
<dbReference type="AlphaFoldDB" id="A0A0L0DGV1"/>
<proteinExistence type="predicted"/>
<feature type="region of interest" description="Disordered" evidence="2">
    <location>
        <begin position="836"/>
        <end position="877"/>
    </location>
</feature>
<feature type="coiled-coil region" evidence="1">
    <location>
        <begin position="335"/>
        <end position="553"/>
    </location>
</feature>
<evidence type="ECO:0000256" key="2">
    <source>
        <dbReference type="SAM" id="MobiDB-lite"/>
    </source>
</evidence>
<protein>
    <submittedName>
        <fullName evidence="3">Uncharacterized protein</fullName>
    </submittedName>
</protein>
<feature type="compositionally biased region" description="Basic and acidic residues" evidence="2">
    <location>
        <begin position="789"/>
        <end position="813"/>
    </location>
</feature>
<keyword evidence="1" id="KW-0175">Coiled coil</keyword>
<dbReference type="OMA" id="IRENTEY"/>
<feature type="region of interest" description="Disordered" evidence="2">
    <location>
        <begin position="23"/>
        <end position="61"/>
    </location>
</feature>
<dbReference type="STRING" id="461836.A0A0L0DGV1"/>
<name>A0A0L0DGV1_THETB</name>
<keyword evidence="4" id="KW-1185">Reference proteome</keyword>
<organism evidence="3 4">
    <name type="scientific">Thecamonas trahens ATCC 50062</name>
    <dbReference type="NCBI Taxonomy" id="461836"/>
    <lineage>
        <taxon>Eukaryota</taxon>
        <taxon>Apusozoa</taxon>
        <taxon>Apusomonadida</taxon>
        <taxon>Apusomonadidae</taxon>
        <taxon>Thecamonas</taxon>
    </lineage>
</organism>